<feature type="transmembrane region" description="Helical" evidence="8">
    <location>
        <begin position="12"/>
        <end position="43"/>
    </location>
</feature>
<keyword evidence="6 8" id="KW-1133">Transmembrane helix</keyword>
<keyword evidence="10" id="KW-1185">Reference proteome</keyword>
<feature type="transmembrane region" description="Helical" evidence="8">
    <location>
        <begin position="63"/>
        <end position="84"/>
    </location>
</feature>
<reference evidence="9" key="1">
    <citation type="journal article" date="2014" name="Int. J. Syst. Evol. Microbiol.">
        <title>Complete genome sequence of Corynebacterium casei LMG S-19264T (=DSM 44701T), isolated from a smear-ripened cheese.</title>
        <authorList>
            <consortium name="US DOE Joint Genome Institute (JGI-PGF)"/>
            <person name="Walter F."/>
            <person name="Albersmeier A."/>
            <person name="Kalinowski J."/>
            <person name="Ruckert C."/>
        </authorList>
    </citation>
    <scope>NUCLEOTIDE SEQUENCE</scope>
    <source>
        <strain evidence="9">CGMCC 1.15880</strain>
    </source>
</reference>
<feature type="transmembrane region" description="Helical" evidence="8">
    <location>
        <begin position="302"/>
        <end position="335"/>
    </location>
</feature>
<accession>A0A916QWM7</accession>
<comment type="subcellular location">
    <subcellularLocation>
        <location evidence="1">Cell membrane</location>
        <topology evidence="1">Multi-pass membrane protein</topology>
    </subcellularLocation>
</comment>
<comment type="caution">
    <text evidence="9">The sequence shown here is derived from an EMBL/GenBank/DDBJ whole genome shotgun (WGS) entry which is preliminary data.</text>
</comment>
<dbReference type="InterPro" id="IPR002549">
    <property type="entry name" value="AI-2E-like"/>
</dbReference>
<dbReference type="EMBL" id="BMKA01000002">
    <property type="protein sequence ID" value="GGA13968.1"/>
    <property type="molecule type" value="Genomic_DNA"/>
</dbReference>
<organism evidence="9 10">
    <name type="scientific">Neptunicoccus cionae</name>
    <dbReference type="NCBI Taxonomy" id="2035344"/>
    <lineage>
        <taxon>Bacteria</taxon>
        <taxon>Pseudomonadati</taxon>
        <taxon>Pseudomonadota</taxon>
        <taxon>Alphaproteobacteria</taxon>
        <taxon>Rhodobacterales</taxon>
        <taxon>Paracoccaceae</taxon>
        <taxon>Neptunicoccus</taxon>
    </lineage>
</organism>
<evidence type="ECO:0000256" key="8">
    <source>
        <dbReference type="SAM" id="Phobius"/>
    </source>
</evidence>
<keyword evidence="4" id="KW-1003">Cell membrane</keyword>
<evidence type="ECO:0000256" key="4">
    <source>
        <dbReference type="ARBA" id="ARBA00022475"/>
    </source>
</evidence>
<feature type="transmembrane region" description="Helical" evidence="8">
    <location>
        <begin position="267"/>
        <end position="282"/>
    </location>
</feature>
<dbReference type="Proteomes" id="UP000628017">
    <property type="component" value="Unassembled WGS sequence"/>
</dbReference>
<sequence length="357" mass="38574">MALSANEQVRYWGIGLVLVLVAMWLLGNVLLPFITGMTIAYFLDPVADRLERAGASRALATTLITLMAMLVILVLVVVLGPLLVKQTAAFVTALPEYVSKLQDFISTRFPEFFDETSAVRQGLGTLVEFIRSKGGELANAVLASAFTIVDVAIFIVVAPVVAFYMLLDWDRMVATIDSWVPRDHLETVRYLARQVDNVLAGFVRGQLTVCAILGTFYAVALMAVGLQFGIVVGLIAGLLTFIPYVGSIIGGALSIGLALFQFWDTPIWIAAVLAIFIAGQMIEGNFLTPKLVGRSVGLHPVWLMFALSAFGSFMGFTGMLIAVPVAACLGVFFRFGVGQYLDGRLYKGLAEEEQADG</sequence>
<keyword evidence="7 8" id="KW-0472">Membrane</keyword>
<feature type="transmembrane region" description="Helical" evidence="8">
    <location>
        <begin position="209"/>
        <end position="235"/>
    </location>
</feature>
<reference evidence="9" key="2">
    <citation type="submission" date="2020-09" db="EMBL/GenBank/DDBJ databases">
        <authorList>
            <person name="Sun Q."/>
            <person name="Zhou Y."/>
        </authorList>
    </citation>
    <scope>NUCLEOTIDE SEQUENCE</scope>
    <source>
        <strain evidence="9">CGMCC 1.15880</strain>
    </source>
</reference>
<protein>
    <submittedName>
        <fullName evidence="9">AI-2E family transporter</fullName>
    </submittedName>
</protein>
<dbReference type="RefSeq" id="WP_188672184.1">
    <property type="nucleotide sequence ID" value="NZ_BMKA01000002.1"/>
</dbReference>
<keyword evidence="3" id="KW-0813">Transport</keyword>
<gene>
    <name evidence="9" type="primary">perM</name>
    <name evidence="9" type="ORF">GCM10011498_12550</name>
</gene>
<comment type="similarity">
    <text evidence="2">Belongs to the autoinducer-2 exporter (AI-2E) (TC 2.A.86) family.</text>
</comment>
<evidence type="ECO:0000256" key="1">
    <source>
        <dbReference type="ARBA" id="ARBA00004651"/>
    </source>
</evidence>
<dbReference type="PANTHER" id="PTHR21716">
    <property type="entry name" value="TRANSMEMBRANE PROTEIN"/>
    <property type="match status" value="1"/>
</dbReference>
<dbReference type="GO" id="GO:0005886">
    <property type="term" value="C:plasma membrane"/>
    <property type="evidence" value="ECO:0007669"/>
    <property type="project" value="UniProtKB-SubCell"/>
</dbReference>
<keyword evidence="5 8" id="KW-0812">Transmembrane</keyword>
<evidence type="ECO:0000313" key="10">
    <source>
        <dbReference type="Proteomes" id="UP000628017"/>
    </source>
</evidence>
<proteinExistence type="inferred from homology"/>
<dbReference type="GO" id="GO:0055085">
    <property type="term" value="P:transmembrane transport"/>
    <property type="evidence" value="ECO:0007669"/>
    <property type="project" value="TreeGrafter"/>
</dbReference>
<evidence type="ECO:0000256" key="7">
    <source>
        <dbReference type="ARBA" id="ARBA00023136"/>
    </source>
</evidence>
<evidence type="ECO:0000256" key="5">
    <source>
        <dbReference type="ARBA" id="ARBA00022692"/>
    </source>
</evidence>
<name>A0A916QWM7_9RHOB</name>
<dbReference type="PANTHER" id="PTHR21716:SF53">
    <property type="entry name" value="PERMEASE PERM-RELATED"/>
    <property type="match status" value="1"/>
</dbReference>
<evidence type="ECO:0000256" key="3">
    <source>
        <dbReference type="ARBA" id="ARBA00022448"/>
    </source>
</evidence>
<dbReference type="Pfam" id="PF01594">
    <property type="entry name" value="AI-2E_transport"/>
    <property type="match status" value="1"/>
</dbReference>
<evidence type="ECO:0000256" key="2">
    <source>
        <dbReference type="ARBA" id="ARBA00009773"/>
    </source>
</evidence>
<dbReference type="AlphaFoldDB" id="A0A916QWM7"/>
<feature type="transmembrane region" description="Helical" evidence="8">
    <location>
        <begin position="141"/>
        <end position="167"/>
    </location>
</feature>
<evidence type="ECO:0000256" key="6">
    <source>
        <dbReference type="ARBA" id="ARBA00022989"/>
    </source>
</evidence>
<evidence type="ECO:0000313" key="9">
    <source>
        <dbReference type="EMBL" id="GGA13968.1"/>
    </source>
</evidence>
<feature type="transmembrane region" description="Helical" evidence="8">
    <location>
        <begin position="241"/>
        <end position="260"/>
    </location>
</feature>